<feature type="transmembrane region" description="Helical" evidence="1">
    <location>
        <begin position="20"/>
        <end position="37"/>
    </location>
</feature>
<keyword evidence="1" id="KW-1133">Transmembrane helix</keyword>
<evidence type="ECO:0000313" key="2">
    <source>
        <dbReference type="EMBL" id="ERT08993.1"/>
    </source>
</evidence>
<dbReference type="EMBL" id="AUZM01000006">
    <property type="protein sequence ID" value="ERT08993.1"/>
    <property type="molecule type" value="Genomic_DNA"/>
</dbReference>
<dbReference type="AlphaFoldDB" id="U7QM89"/>
<reference evidence="2 3" key="1">
    <citation type="journal article" date="2013" name="Front. Microbiol.">
        <title>Comparative genomic analyses of the cyanobacterium, Lyngbya aestuarii BL J, a powerful hydrogen producer.</title>
        <authorList>
            <person name="Kothari A."/>
            <person name="Vaughn M."/>
            <person name="Garcia-Pichel F."/>
        </authorList>
    </citation>
    <scope>NUCLEOTIDE SEQUENCE [LARGE SCALE GENOMIC DNA]</scope>
    <source>
        <strain evidence="2 3">BL J</strain>
    </source>
</reference>
<sequence length="39" mass="4622">MKIGWIPIPTLNPLLLYFPLHYYINNGVLVKLFMVRFSV</sequence>
<organism evidence="2 3">
    <name type="scientific">Lyngbya aestuarii BL J</name>
    <dbReference type="NCBI Taxonomy" id="1348334"/>
    <lineage>
        <taxon>Bacteria</taxon>
        <taxon>Bacillati</taxon>
        <taxon>Cyanobacteriota</taxon>
        <taxon>Cyanophyceae</taxon>
        <taxon>Oscillatoriophycideae</taxon>
        <taxon>Oscillatoriales</taxon>
        <taxon>Microcoleaceae</taxon>
        <taxon>Lyngbya</taxon>
    </lineage>
</organism>
<protein>
    <submittedName>
        <fullName evidence="2">Putative membrane protein</fullName>
    </submittedName>
</protein>
<keyword evidence="1" id="KW-0812">Transmembrane</keyword>
<name>U7QM89_9CYAN</name>
<keyword evidence="1" id="KW-0472">Membrane</keyword>
<evidence type="ECO:0000256" key="1">
    <source>
        <dbReference type="SAM" id="Phobius"/>
    </source>
</evidence>
<dbReference type="Proteomes" id="UP000017127">
    <property type="component" value="Unassembled WGS sequence"/>
</dbReference>
<comment type="caution">
    <text evidence="2">The sequence shown here is derived from an EMBL/GenBank/DDBJ whole genome shotgun (WGS) entry which is preliminary data.</text>
</comment>
<accession>U7QM89</accession>
<evidence type="ECO:0000313" key="3">
    <source>
        <dbReference type="Proteomes" id="UP000017127"/>
    </source>
</evidence>
<keyword evidence="3" id="KW-1185">Reference proteome</keyword>
<gene>
    <name evidence="2" type="ORF">M595_1019</name>
</gene>
<proteinExistence type="predicted"/>